<dbReference type="SUPFAM" id="SSF53756">
    <property type="entry name" value="UDP-Glycosyltransferase/glycogen phosphorylase"/>
    <property type="match status" value="1"/>
</dbReference>
<dbReference type="PANTHER" id="PTHR12526:SF510">
    <property type="entry name" value="D-INOSITOL 3-PHOSPHATE GLYCOSYLTRANSFERASE"/>
    <property type="match status" value="1"/>
</dbReference>
<dbReference type="Pfam" id="PF00534">
    <property type="entry name" value="Glycos_transf_1"/>
    <property type="match status" value="1"/>
</dbReference>
<accession>A0A1Q2SN94</accession>
<dbReference type="InterPro" id="IPR001296">
    <property type="entry name" value="Glyco_trans_1"/>
</dbReference>
<dbReference type="OrthoDB" id="9802525at2"/>
<keyword evidence="1" id="KW-0328">Glycosyltransferase</keyword>
<organism evidence="5 6">
    <name type="scientific">Candidatus Nitrosoglobus terrae</name>
    <dbReference type="NCBI Taxonomy" id="1630141"/>
    <lineage>
        <taxon>Bacteria</taxon>
        <taxon>Pseudomonadati</taxon>
        <taxon>Pseudomonadota</taxon>
        <taxon>Gammaproteobacteria</taxon>
        <taxon>Chromatiales</taxon>
        <taxon>Chromatiaceae</taxon>
        <taxon>Candidatus Nitrosoglobus</taxon>
    </lineage>
</organism>
<dbReference type="InterPro" id="IPR028098">
    <property type="entry name" value="Glyco_trans_4-like_N"/>
</dbReference>
<dbReference type="GO" id="GO:1901135">
    <property type="term" value="P:carbohydrate derivative metabolic process"/>
    <property type="evidence" value="ECO:0007669"/>
    <property type="project" value="UniProtKB-ARBA"/>
</dbReference>
<dbReference type="GO" id="GO:0016757">
    <property type="term" value="F:glycosyltransferase activity"/>
    <property type="evidence" value="ECO:0007669"/>
    <property type="project" value="UniProtKB-KW"/>
</dbReference>
<dbReference type="Proteomes" id="UP000243679">
    <property type="component" value="Chromosome"/>
</dbReference>
<evidence type="ECO:0000259" key="3">
    <source>
        <dbReference type="Pfam" id="PF00534"/>
    </source>
</evidence>
<dbReference type="Pfam" id="PF13579">
    <property type="entry name" value="Glyco_trans_4_4"/>
    <property type="match status" value="1"/>
</dbReference>
<evidence type="ECO:0000259" key="4">
    <source>
        <dbReference type="Pfam" id="PF13579"/>
    </source>
</evidence>
<reference evidence="5 6" key="1">
    <citation type="journal article" date="2017" name="ISME J.">
        <title>An acid-tolerant ammonia-oxidizing ?-proteobacterium from soil.</title>
        <authorList>
            <person name="Hayatsu M."/>
            <person name="Tago K."/>
            <person name="Uchiyama I."/>
            <person name="Toyoda A."/>
            <person name="Wang Y."/>
            <person name="Shimomura Y."/>
            <person name="Okubo T."/>
            <person name="Kurisu F."/>
            <person name="Hirono Y."/>
            <person name="Nonaka K."/>
            <person name="Akiyama H."/>
            <person name="Itoh T."/>
            <person name="Takami H."/>
        </authorList>
    </citation>
    <scope>NUCLEOTIDE SEQUENCE [LARGE SCALE GENOMIC DNA]</scope>
    <source>
        <strain evidence="5 6">TAO100</strain>
    </source>
</reference>
<feature type="domain" description="Glycosyltransferase subfamily 4-like N-terminal" evidence="4">
    <location>
        <begin position="91"/>
        <end position="192"/>
    </location>
</feature>
<dbReference type="PANTHER" id="PTHR12526">
    <property type="entry name" value="GLYCOSYLTRANSFERASE"/>
    <property type="match status" value="1"/>
</dbReference>
<proteinExistence type="predicted"/>
<dbReference type="CDD" id="cd03801">
    <property type="entry name" value="GT4_PimA-like"/>
    <property type="match status" value="1"/>
</dbReference>
<sequence length="405" mass="44566">MAVNKDQAAIHRAVGNLVYLSWYGDLGGGELRLLDHIQGTKFPHKDITVVLGENGSLVNRVQAFGCSVLVSGWHGSASGITGLLARRLGRWRLDRLFRTIKNTSSLKSIVVCNTYPDLNTGGRLAVRRGLTVIWRARADTFVPWGIKLEQRQELVRFLNENVFRVAATTRYEAEAMLEAGVNPTLVEVIPNGIPLNTYNTAQDRGQDLRAHLNISQEALVIAFVARMVPQKGYEVFLRAVAKVRGRVPQIKVIIAGDTTLYHDGEPYKKDIYRLVEQLGLAESVHFLGFMNDIPAVMTAADLFVHASLKEPFGTVLVEAMAASRPVIAADLPGPREIVLEGQTGLFHQAGSDQELALAIEQLALDRDLRIRLGKAGYKRAATYFDANHNLAILDNLCLEAIAAGR</sequence>
<dbReference type="KEGG" id="ntt:TAO_1207"/>
<dbReference type="RefSeq" id="WP_096527106.1">
    <property type="nucleotide sequence ID" value="NZ_AP014836.1"/>
</dbReference>
<dbReference type="EMBL" id="AP014836">
    <property type="protein sequence ID" value="BAW80577.1"/>
    <property type="molecule type" value="Genomic_DNA"/>
</dbReference>
<name>A0A1Q2SN94_9GAMM</name>
<gene>
    <name evidence="5" type="ORF">TAO_1207</name>
</gene>
<evidence type="ECO:0000313" key="6">
    <source>
        <dbReference type="Proteomes" id="UP000243679"/>
    </source>
</evidence>
<keyword evidence="6" id="KW-1185">Reference proteome</keyword>
<evidence type="ECO:0000256" key="1">
    <source>
        <dbReference type="ARBA" id="ARBA00022676"/>
    </source>
</evidence>
<protein>
    <submittedName>
        <fullName evidence="5">Glycosyl transferase group 1 family protein</fullName>
    </submittedName>
</protein>
<dbReference type="Gene3D" id="3.40.50.2000">
    <property type="entry name" value="Glycogen Phosphorylase B"/>
    <property type="match status" value="2"/>
</dbReference>
<dbReference type="AlphaFoldDB" id="A0A1Q2SN94"/>
<keyword evidence="2 5" id="KW-0808">Transferase</keyword>
<evidence type="ECO:0000313" key="5">
    <source>
        <dbReference type="EMBL" id="BAW80577.1"/>
    </source>
</evidence>
<evidence type="ECO:0000256" key="2">
    <source>
        <dbReference type="ARBA" id="ARBA00022679"/>
    </source>
</evidence>
<feature type="domain" description="Glycosyl transferase family 1" evidence="3">
    <location>
        <begin position="208"/>
        <end position="379"/>
    </location>
</feature>